<feature type="region of interest" description="Disordered" evidence="5">
    <location>
        <begin position="227"/>
        <end position="344"/>
    </location>
</feature>
<organism evidence="6 7">
    <name type="scientific">Folsomia candida</name>
    <name type="common">Springtail</name>
    <dbReference type="NCBI Taxonomy" id="158441"/>
    <lineage>
        <taxon>Eukaryota</taxon>
        <taxon>Metazoa</taxon>
        <taxon>Ecdysozoa</taxon>
        <taxon>Arthropoda</taxon>
        <taxon>Hexapoda</taxon>
        <taxon>Collembola</taxon>
        <taxon>Entomobryomorpha</taxon>
        <taxon>Isotomoidea</taxon>
        <taxon>Isotomidae</taxon>
        <taxon>Proisotominae</taxon>
        <taxon>Folsomia</taxon>
    </lineage>
</organism>
<keyword evidence="6" id="KW-0282">Flagellum</keyword>
<feature type="region of interest" description="Disordered" evidence="5">
    <location>
        <begin position="1"/>
        <end position="97"/>
    </location>
</feature>
<feature type="compositionally biased region" description="Low complexity" evidence="5">
    <location>
        <begin position="85"/>
        <end position="97"/>
    </location>
</feature>
<sequence>MSHRQHHLGRGGRANPVGAVPQAPPPPVLSNSRQGGRPSSNRRSSRSRSPHDRSRSSGGNRYAGRLPGREEAERARGRPMRQSRSRSSSPIASNSINVPSTAAYRGIKSSLPHSVLNHSLPPPIKQQSISLITEDGTFPIIRRILDPDDVKIPRRSGEGARPIFERDELKEGMRRRFASDGDEGHNRSPPVLQHPSQRVMIIHDPTASNRGDSFRLPPVVTKDLEFRGSRNLQPITTSGQHRDFRPSNYQHRSMSPPSRDRDMRGERGPSSVMRRGDRSRDIITVRGERIREEGLHPPHIRSRSKDRTERPSHHSRSPVRVLRDRERVSRSLSRTPPPMPPEMRRRMIERERDLRSKLSRPAGRFPAKFDTNASQHDSRIGEPSSSSFRGRGRGFLRGGRGGFRVNFRKVMDDFEAPGLLYRPFELMQDLYEKLIVLKYHEECVKMSISKIRPIHSLYFITPMNPGEQYYNFVTIASWLIKKSNRVINMPQETDDPNMVISRILEHIRQMGGKIDYGPSKVKAGYGPEVISALSFLAVAAMKENRIEWDEINKDDLSDGEDEVVIMEEQEVNLDKIEEEMEQIYSSDEDDDAGGWVQHSSNADIGQTDEQQKMLKSDVDVEAWRLELERVLPQLKITVKTDGQDWRWRQEQMKTHITGISDTVNQIDGPLKRLVSEAQSMSEKVLSRETFLNNQFTGLLDELHQSQEKLSKMKDVHRDLSIKISEKNKGLAHLNEELDQTRRELDDRGLIMADGAPVVTTRKTLNGIKKELGDMEVEIGVMEHSLMKSLVQEQMILRDRNKF</sequence>
<evidence type="ECO:0000256" key="2">
    <source>
        <dbReference type="ARBA" id="ARBA00009415"/>
    </source>
</evidence>
<comment type="similarity">
    <text evidence="2">Belongs to the IFT57 family.</text>
</comment>
<protein>
    <submittedName>
        <fullName evidence="6">Intraflagellar transport protein 57</fullName>
    </submittedName>
</protein>
<comment type="caution">
    <text evidence="6">The sequence shown here is derived from an EMBL/GenBank/DDBJ whole genome shotgun (WGS) entry which is preliminary data.</text>
</comment>
<dbReference type="AlphaFoldDB" id="A0A226DZ43"/>
<dbReference type="PANTHER" id="PTHR16011:SF0">
    <property type="entry name" value="INTRAFLAGELLAR TRANSPORT PROTEIN 57 HOMOLOG"/>
    <property type="match status" value="1"/>
</dbReference>
<dbReference type="STRING" id="158441.A0A226DZ43"/>
<comment type="subcellular location">
    <subcellularLocation>
        <location evidence="1">Cell projection</location>
        <location evidence="1">Cilium</location>
    </subcellularLocation>
</comment>
<dbReference type="GO" id="GO:0042073">
    <property type="term" value="P:intraciliary transport"/>
    <property type="evidence" value="ECO:0007669"/>
    <property type="project" value="TreeGrafter"/>
</dbReference>
<feature type="region of interest" description="Disordered" evidence="5">
    <location>
        <begin position="362"/>
        <end position="393"/>
    </location>
</feature>
<feature type="compositionally biased region" description="Basic and acidic residues" evidence="5">
    <location>
        <begin position="67"/>
        <end position="76"/>
    </location>
</feature>
<accession>A0A226DZ43</accession>
<gene>
    <name evidence="6" type="ORF">Fcan01_14922</name>
</gene>
<feature type="compositionally biased region" description="Basic and acidic residues" evidence="5">
    <location>
        <begin position="303"/>
        <end position="312"/>
    </location>
</feature>
<dbReference type="PANTHER" id="PTHR16011">
    <property type="entry name" value="IFT57/HIPPI"/>
    <property type="match status" value="1"/>
</dbReference>
<dbReference type="OrthoDB" id="423881at2759"/>
<feature type="compositionally biased region" description="Polar residues" evidence="5">
    <location>
        <begin position="247"/>
        <end position="256"/>
    </location>
</feature>
<dbReference type="Proteomes" id="UP000198287">
    <property type="component" value="Unassembled WGS sequence"/>
</dbReference>
<dbReference type="GO" id="GO:0005815">
    <property type="term" value="C:microtubule organizing center"/>
    <property type="evidence" value="ECO:0007669"/>
    <property type="project" value="TreeGrafter"/>
</dbReference>
<reference evidence="6 7" key="1">
    <citation type="submission" date="2015-12" db="EMBL/GenBank/DDBJ databases">
        <title>The genome of Folsomia candida.</title>
        <authorList>
            <person name="Faddeeva A."/>
            <person name="Derks M.F."/>
            <person name="Anvar Y."/>
            <person name="Smit S."/>
            <person name="Van Straalen N."/>
            <person name="Roelofs D."/>
        </authorList>
    </citation>
    <scope>NUCLEOTIDE SEQUENCE [LARGE SCALE GENOMIC DNA]</scope>
    <source>
        <strain evidence="6 7">VU population</strain>
        <tissue evidence="6">Whole body</tissue>
    </source>
</reference>
<feature type="compositionally biased region" description="Low complexity" evidence="5">
    <location>
        <begin position="30"/>
        <end position="42"/>
    </location>
</feature>
<feature type="compositionally biased region" description="Basic and acidic residues" evidence="5">
    <location>
        <begin position="274"/>
        <end position="296"/>
    </location>
</feature>
<name>A0A226DZ43_FOLCA</name>
<proteinExistence type="inferred from homology"/>
<dbReference type="GO" id="GO:1905515">
    <property type="term" value="P:non-motile cilium assembly"/>
    <property type="evidence" value="ECO:0007669"/>
    <property type="project" value="TreeGrafter"/>
</dbReference>
<keyword evidence="3" id="KW-0969">Cilium</keyword>
<dbReference type="Pfam" id="PF10498">
    <property type="entry name" value="IFT57"/>
    <property type="match status" value="1"/>
</dbReference>
<feature type="compositionally biased region" description="Polar residues" evidence="5">
    <location>
        <begin position="230"/>
        <end position="239"/>
    </location>
</feature>
<dbReference type="GO" id="GO:0005794">
    <property type="term" value="C:Golgi apparatus"/>
    <property type="evidence" value="ECO:0007669"/>
    <property type="project" value="TreeGrafter"/>
</dbReference>
<feature type="compositionally biased region" description="Basic residues" evidence="5">
    <location>
        <begin position="1"/>
        <end position="10"/>
    </location>
</feature>
<evidence type="ECO:0000256" key="3">
    <source>
        <dbReference type="ARBA" id="ARBA00023069"/>
    </source>
</evidence>
<dbReference type="GO" id="GO:0030992">
    <property type="term" value="C:intraciliary transport particle B"/>
    <property type="evidence" value="ECO:0007669"/>
    <property type="project" value="TreeGrafter"/>
</dbReference>
<evidence type="ECO:0000256" key="4">
    <source>
        <dbReference type="ARBA" id="ARBA00023273"/>
    </source>
</evidence>
<evidence type="ECO:0000313" key="7">
    <source>
        <dbReference type="Proteomes" id="UP000198287"/>
    </source>
</evidence>
<keyword evidence="7" id="KW-1185">Reference proteome</keyword>
<dbReference type="InterPro" id="IPR019530">
    <property type="entry name" value="Intra-flagellar_transport_57"/>
</dbReference>
<feature type="compositionally biased region" description="Basic and acidic residues" evidence="5">
    <location>
        <begin position="258"/>
        <end position="267"/>
    </location>
</feature>
<evidence type="ECO:0000313" key="6">
    <source>
        <dbReference type="EMBL" id="OXA50489.1"/>
    </source>
</evidence>
<feature type="compositionally biased region" description="Low complexity" evidence="5">
    <location>
        <begin position="56"/>
        <end position="66"/>
    </location>
</feature>
<dbReference type="EMBL" id="LNIX01000009">
    <property type="protein sequence ID" value="OXA50489.1"/>
    <property type="molecule type" value="Genomic_DNA"/>
</dbReference>
<evidence type="ECO:0000256" key="1">
    <source>
        <dbReference type="ARBA" id="ARBA00004138"/>
    </source>
</evidence>
<keyword evidence="4" id="KW-0966">Cell projection</keyword>
<dbReference type="GO" id="GO:0005929">
    <property type="term" value="C:cilium"/>
    <property type="evidence" value="ECO:0007669"/>
    <property type="project" value="UniProtKB-SubCell"/>
</dbReference>
<evidence type="ECO:0000256" key="5">
    <source>
        <dbReference type="SAM" id="MobiDB-lite"/>
    </source>
</evidence>